<reference evidence="3 4" key="3">
    <citation type="journal article" name="Genome Announc.">
        <title>Improved Draft Genome Sequence of Clostridium pasteurianum Strain ATCC 6013 (DSM 525) Using a Hybrid Next-Generation Sequencing Approach.</title>
        <authorList>
            <person name="Pyne M.E."/>
            <person name="Utturkar S."/>
            <person name="Brown S.D."/>
            <person name="Moo-Young M."/>
            <person name="Chung D.A."/>
            <person name="Chou C.P."/>
        </authorList>
    </citation>
    <scope>NUCLEOTIDE SEQUENCE [LARGE SCALE GENOMIC DNA]</scope>
    <source>
        <strain evidence="3 4">ATCC 6013</strain>
    </source>
</reference>
<feature type="transmembrane region" description="Helical" evidence="1">
    <location>
        <begin position="6"/>
        <end position="23"/>
    </location>
</feature>
<name>A0A0H3JBA9_CLOPA</name>
<accession>A0A0H3JBA9</accession>
<feature type="transmembrane region" description="Helical" evidence="1">
    <location>
        <begin position="30"/>
        <end position="52"/>
    </location>
</feature>
<dbReference type="KEGG" id="cpat:CLPA_c33440"/>
<dbReference type="PATRIC" id="fig|1262449.3.peg.3015"/>
<reference evidence="2 5" key="1">
    <citation type="journal article" date="2015" name="Genome Announc.">
        <title>Complete Genome Sequence of the Nitrogen-Fixing and Solvent-Producing Clostridium pasteurianum DSM 525.</title>
        <authorList>
            <person name="Poehlein A."/>
            <person name="Grosse-Honebrink A."/>
            <person name="Zhang Y."/>
            <person name="Minton N.P."/>
            <person name="Daniel R."/>
        </authorList>
    </citation>
    <scope>NUCLEOTIDE SEQUENCE [LARGE SCALE GENOMIC DNA]</scope>
    <source>
        <strain evidence="2">DSM 525</strain>
        <strain evidence="5">DSM 525 / ATCC 6013</strain>
    </source>
</reference>
<dbReference type="PANTHER" id="PTHR34351">
    <property type="entry name" value="SLR1927 PROTEIN-RELATED"/>
    <property type="match status" value="1"/>
</dbReference>
<dbReference type="Proteomes" id="UP000028042">
    <property type="component" value="Unassembled WGS sequence"/>
</dbReference>
<dbReference type="Proteomes" id="UP000030905">
    <property type="component" value="Chromosome"/>
</dbReference>
<dbReference type="eggNOG" id="COG1721">
    <property type="taxonomic scope" value="Bacteria"/>
</dbReference>
<dbReference type="PANTHER" id="PTHR34351:SF2">
    <property type="entry name" value="DUF58 DOMAIN-CONTAINING PROTEIN"/>
    <property type="match status" value="1"/>
</dbReference>
<evidence type="ECO:0000313" key="2">
    <source>
        <dbReference type="EMBL" id="AJA53398.1"/>
    </source>
</evidence>
<dbReference type="EMBL" id="JPGY02000001">
    <property type="protein sequence ID" value="KRU14577.1"/>
    <property type="molecule type" value="Genomic_DNA"/>
</dbReference>
<keyword evidence="1" id="KW-1133">Transmembrane helix</keyword>
<keyword evidence="1" id="KW-0472">Membrane</keyword>
<dbReference type="AlphaFoldDB" id="A0A0H3JBA9"/>
<dbReference type="EMBL" id="CP009268">
    <property type="protein sequence ID" value="AJA53398.1"/>
    <property type="molecule type" value="Genomic_DNA"/>
</dbReference>
<keyword evidence="1" id="KW-0812">Transmembrane</keyword>
<organism evidence="2 5">
    <name type="scientific">Clostridium pasteurianum DSM 525 = ATCC 6013</name>
    <dbReference type="NCBI Taxonomy" id="1262449"/>
    <lineage>
        <taxon>Bacteria</taxon>
        <taxon>Bacillati</taxon>
        <taxon>Bacillota</taxon>
        <taxon>Clostridia</taxon>
        <taxon>Eubacteriales</taxon>
        <taxon>Clostridiaceae</taxon>
        <taxon>Clostridium</taxon>
    </lineage>
</organism>
<evidence type="ECO:0000313" key="4">
    <source>
        <dbReference type="Proteomes" id="UP000028042"/>
    </source>
</evidence>
<reference evidence="3" key="2">
    <citation type="submission" date="2015-10" db="EMBL/GenBank/DDBJ databases">
        <title>Improved Draft Genome Sequence of Clostridium pasteurianum Strain ATCC 6013 (DSM 525) Using a Hybrid Next-Generation Sequencing Approach.</title>
        <authorList>
            <person name="Pyne M.E."/>
            <person name="Utturkar S.M."/>
            <person name="Brown S.D."/>
            <person name="Moo-Young M."/>
            <person name="Chung D.A."/>
            <person name="Chou P.C."/>
        </authorList>
    </citation>
    <scope>NUCLEOTIDE SEQUENCE</scope>
    <source>
        <strain evidence="3">ATCC 6013</strain>
    </source>
</reference>
<sequence length="377" mass="44154">MIKFKFSFIITLFLLIIVQYFYGNQIINSLLLVFFLILVFSLLSLIFLRNYISIDLNYSEKQKFFTDENIKILLHIHNRSPFLYPNIKFSSDFFSEKTLTLMPFKKVNMELNFKVNTRGFYTSTNCFFKANDLFLISSKKLNLKNEFTLTVYPKNMQLPLNIEKLVDSSISLSSNDKNLYPSDTYSYIDKFTEGDNLKNIHWKLSAKKNNLYIKRFDTSVKNDVYIYMDMTDCLLLSDTFDNITDETLVSFSLSIIKYLLFMHKTIYLNIENLESTVFQLENDNDYNLVLSYYLEHKSLGKGNFFNNILEKELTIMENHKTIFIITYTISLKSIEILSKISANCELLIIFTLMDVPPTIKNLLSNNNIKVASIISGR</sequence>
<evidence type="ECO:0000256" key="1">
    <source>
        <dbReference type="SAM" id="Phobius"/>
    </source>
</evidence>
<evidence type="ECO:0000313" key="3">
    <source>
        <dbReference type="EMBL" id="KRU14577.1"/>
    </source>
</evidence>
<gene>
    <name evidence="2" type="ORF">CLPA_c33440</name>
    <name evidence="3" type="ORF">CP6013_03836</name>
</gene>
<protein>
    <submittedName>
        <fullName evidence="2">Uncharacterized protein</fullName>
    </submittedName>
</protein>
<evidence type="ECO:0000313" key="5">
    <source>
        <dbReference type="Proteomes" id="UP000030905"/>
    </source>
</evidence>
<keyword evidence="5" id="KW-1185">Reference proteome</keyword>
<proteinExistence type="predicted"/>
<dbReference type="KEGG" id="cpae:CPAST_c33440"/>